<dbReference type="SMART" id="SM00829">
    <property type="entry name" value="PKS_ER"/>
    <property type="match status" value="1"/>
</dbReference>
<dbReference type="InterPro" id="IPR014043">
    <property type="entry name" value="Acyl_transferase_dom"/>
</dbReference>
<dbReference type="Pfam" id="PF02801">
    <property type="entry name" value="Ketoacyl-synt_C"/>
    <property type="match status" value="2"/>
</dbReference>
<dbReference type="InterPro" id="IPR036736">
    <property type="entry name" value="ACP-like_sf"/>
</dbReference>
<evidence type="ECO:0000259" key="11">
    <source>
        <dbReference type="PROSITE" id="PS50075"/>
    </source>
</evidence>
<dbReference type="SMART" id="SM00822">
    <property type="entry name" value="PKS_KR"/>
    <property type="match status" value="1"/>
</dbReference>
<dbReference type="SUPFAM" id="SSF47336">
    <property type="entry name" value="ACP-like"/>
    <property type="match status" value="1"/>
</dbReference>
<dbReference type="Pfam" id="PF08659">
    <property type="entry name" value="KR"/>
    <property type="match status" value="1"/>
</dbReference>
<dbReference type="PROSITE" id="PS50075">
    <property type="entry name" value="CARRIER"/>
    <property type="match status" value="1"/>
</dbReference>
<dbReference type="SMART" id="SM01294">
    <property type="entry name" value="PKS_PP_betabranch"/>
    <property type="match status" value="1"/>
</dbReference>
<gene>
    <name evidence="14" type="ORF">ACFP1K_38710</name>
</gene>
<dbReference type="InterPro" id="IPR001227">
    <property type="entry name" value="Ac_transferase_dom_sf"/>
</dbReference>
<evidence type="ECO:0000259" key="13">
    <source>
        <dbReference type="PROSITE" id="PS52019"/>
    </source>
</evidence>
<dbReference type="InterPro" id="IPR013154">
    <property type="entry name" value="ADH-like_N"/>
</dbReference>
<dbReference type="RefSeq" id="WP_380763143.1">
    <property type="nucleotide sequence ID" value="NZ_JBHSRF010000118.1"/>
</dbReference>
<evidence type="ECO:0000256" key="7">
    <source>
        <dbReference type="ARBA" id="ARBA00023268"/>
    </source>
</evidence>
<dbReference type="InterPro" id="IPR020841">
    <property type="entry name" value="PKS_Beta-ketoAc_synthase_dom"/>
</dbReference>
<keyword evidence="4" id="KW-0597">Phosphoprotein</keyword>
<dbReference type="Pfam" id="PF21089">
    <property type="entry name" value="PKS_DH_N"/>
    <property type="match status" value="1"/>
</dbReference>
<dbReference type="InterPro" id="IPR011032">
    <property type="entry name" value="GroES-like_sf"/>
</dbReference>
<evidence type="ECO:0000256" key="10">
    <source>
        <dbReference type="SAM" id="MobiDB-lite"/>
    </source>
</evidence>
<dbReference type="InterPro" id="IPR055123">
    <property type="entry name" value="SpnB-like_Rossmann"/>
</dbReference>
<feature type="region of interest" description="C-terminal hotdog fold" evidence="9">
    <location>
        <begin position="1172"/>
        <end position="1315"/>
    </location>
</feature>
<dbReference type="InterPro" id="IPR013968">
    <property type="entry name" value="PKS_KR"/>
</dbReference>
<dbReference type="PANTHER" id="PTHR43775:SF51">
    <property type="entry name" value="INACTIVE PHENOLPHTHIOCEROL SYNTHESIS POLYKETIDE SYNTHASE TYPE I PKS1-RELATED"/>
    <property type="match status" value="1"/>
</dbReference>
<dbReference type="SMART" id="SM00826">
    <property type="entry name" value="PKS_DH"/>
    <property type="match status" value="1"/>
</dbReference>
<feature type="domain" description="PKS/mFAS DH" evidence="13">
    <location>
        <begin position="1037"/>
        <end position="1315"/>
    </location>
</feature>
<dbReference type="Gene3D" id="3.40.50.720">
    <property type="entry name" value="NAD(P)-binding Rossmann-like Domain"/>
    <property type="match status" value="1"/>
</dbReference>
<dbReference type="InterPro" id="IPR020807">
    <property type="entry name" value="PKS_DH"/>
</dbReference>
<dbReference type="Gene3D" id="1.10.1200.10">
    <property type="entry name" value="ACP-like"/>
    <property type="match status" value="1"/>
</dbReference>
<keyword evidence="6" id="KW-0045">Antibiotic biosynthesis</keyword>
<dbReference type="InterPro" id="IPR016039">
    <property type="entry name" value="Thiolase-like"/>
</dbReference>
<dbReference type="InterPro" id="IPR042104">
    <property type="entry name" value="PKS_dehydratase_sf"/>
</dbReference>
<dbReference type="EMBL" id="JBHSRF010000118">
    <property type="protein sequence ID" value="MFC6087150.1"/>
    <property type="molecule type" value="Genomic_DNA"/>
</dbReference>
<evidence type="ECO:0000259" key="12">
    <source>
        <dbReference type="PROSITE" id="PS52004"/>
    </source>
</evidence>
<dbReference type="Gene3D" id="3.40.366.10">
    <property type="entry name" value="Malonyl-Coenzyme A Acyl Carrier Protein, domain 2"/>
    <property type="match status" value="1"/>
</dbReference>
<dbReference type="Gene3D" id="3.30.70.3290">
    <property type="match status" value="2"/>
</dbReference>
<dbReference type="Gene3D" id="3.10.129.110">
    <property type="entry name" value="Polyketide synthase dehydratase"/>
    <property type="match status" value="1"/>
</dbReference>
<evidence type="ECO:0000256" key="9">
    <source>
        <dbReference type="PROSITE-ProRule" id="PRU01363"/>
    </source>
</evidence>
<dbReference type="SMART" id="SM00825">
    <property type="entry name" value="PKS_KS"/>
    <property type="match status" value="2"/>
</dbReference>
<dbReference type="Pfam" id="PF22953">
    <property type="entry name" value="SpnB_Rossmann"/>
    <property type="match status" value="1"/>
</dbReference>
<dbReference type="InterPro" id="IPR049551">
    <property type="entry name" value="PKS_DH_C"/>
</dbReference>
<feature type="region of interest" description="Disordered" evidence="10">
    <location>
        <begin position="457"/>
        <end position="550"/>
    </location>
</feature>
<dbReference type="SMART" id="SM00823">
    <property type="entry name" value="PKS_PP"/>
    <property type="match status" value="1"/>
</dbReference>
<feature type="domain" description="Carrier" evidence="11">
    <location>
        <begin position="2139"/>
        <end position="2214"/>
    </location>
</feature>
<feature type="region of interest" description="Disordered" evidence="10">
    <location>
        <begin position="985"/>
        <end position="1004"/>
    </location>
</feature>
<feature type="region of interest" description="Disordered" evidence="10">
    <location>
        <begin position="2100"/>
        <end position="2119"/>
    </location>
</feature>
<sequence length="2647" mass="277766">MMSTEAKLRDYLKRTLSELRQTRRRLADVESRRSEPIAIVAMACRFPGGVRSPEELWELVDAGVDAVGGFPDNRGWDLETLYDPDPQRPGTSYVRSGGFLYDAPDFDPAFFGISPREAMAMDPQQRLLLETAWETFERAGVDPAPLHGSATGVFLGLIHQDYTVRVPESRKALEGYLLTGDAPSVASGRLAYTFGLEGPAVTVDTACSSSLVALHLAAQALRIGECDLALAGGATVMSTPYNFIEFSRQRGLAPDGRCKSFAAGADGTAWGEGVGLLLLERLSDAERNGHQILALIRGSAVNQDGASNGLTAPNGPSQERVIKQALANAGLTPADVDAVEAHGTGTTLGDPIEARALLATYGRHRPADDPVWLGSVKSNIGHTQAAAGVASIIKLVQSLHHERLPKSLHIDAPSPHVDWTSGSVALLEHPHPWPKGPHPRRAAISSFGISGTNAHLIVEEPPTRPTPEPASGAEGRATSTTANAEGGTTETTANAEGGTTGTTANAEGGTTGAAVPATTAPPPGREAADAGGEGATAIQTDTTPLPTTTTPLPGREAADAGGEGATAIPVPLVLSAKSAQALVVQAERLGEFLDGHPGVGMEEVARALVVTRTRFDHRAVVVGDGWEQVRRGLGAVAAGTASPDAVIGHASAGLMAAMFTGQGSQRAGMGRELYQRFEVFAGALDEVCGYLDGLLPRALKPVMFAEAETEEARLLNTTQFTQPALFALQVALYRLAESFGIRPDHLIGHSIGELTAAHLAGILTLQDACTLVAARARLMQSATPGGAMAALQATETDVLPLLTDGVSIAAVNGPRSVVVSGDHDAVTSIADQWRQTGRNATLLRVSHAFHSHHMDPILDEFQRVAETLTYSTPHTTIISNLTGQPAGPEITTPAYWARHIRGTVRFHDGVETLATLLGATTYLELGPDTTLTALTRQTAEAGDHTVRAISALRPGHPEPRTFLTALATVHANGVPVDWTPLFGTPAEREPAADTEDARPTPRVLDLPTYPFQRQRYWMDGPATSADAAQLGLVAAEHPLLGAAVQMAEDDSWVFTSRISLTTHPWLADHAINDTVIIPATAFIDLAIATGDQAGCTTVDELIVHTPLTLDATTTLTLQLTLGAPDNQGHRALSIHSRPNTTATWTQHATATLTTAGTPPPARDETAWPSPGAEPHDLTEAYTLLAGHGYNYGPTFQGLHAMWRHGDDIHADIRLPAPDTAGHKGVAGHTIHPALLDAVLHPLALHALRADGPARQLLPFSFSGIALYATGATQLRARLTPTGDTTYRLALTDPAGAPVATVDTITLRATTATTLAPSEPLYRVNWTPVTLPAAPPPDRPWAVIGPPAHTTGTQARHEDLAALQDALSTGSPAPSVVVTTAFTTGSPEPDVAQAARAAVHRAVGFLQEWLADERLSDTRLVIATRGAAPVDTGQEIDLVNAPIWGLARSAQNENPGRVLLLDLPPHATGPYIANQPSEDGAPDAPAGTPAEVDLSVVAGLIEADEPQAAVRDGRVLVPRLTATPATGDALAVPPEGCWRLEVTAPGTIDGLTVIDHDTDTRPLRPGEVRLDVRAAGINFRDLLMTLDLYPGPTVIGSEAAGIITEIGPGVTTHQVGDKVMGLVPHSTAPTAVTEALLVVPMPAGWTYSQAAAIPIAFATAYYSLVDLAGTRPGDNVLIHAAAGAVGQAATQLAQHLGAEVYATAHPAKWPTLTANGIPAERQANSRTTEFEDHFRAVTGGTGMHTVVNSLAGEFIDASLRLLRDGGHFVEMGKTDIRPTIPDEHPTISYQPFDLTDAGPERLNRILTHLSELFDQGHLRAIPTTTWPVTHTRQALRHLQTGQHTGKNVVTIPTAESTTLITGGTGTLATQLAAHLVTRHGVRHLLLAGRQGPDAPNAPEIHRQLTELGAEVTIAACDVADPAALAALLASVPEDRPLTGVIHTAGVVADGTVTNLTPEQIDTVLLPKIVAAWNLHTQTRHLHLDDFILFSSITGTIGTPGQANYAAANTFLDALAHHRHTHHQVATSLAWSLWQQASALTGNLTSTDHSRLARSGLHPLTTPQALAHYTSSTTHTHPHLVCATIAPAHPAAPILRDLVKGSATTKRRATSSAASGGTSAGGADAWARKLAAAGSPDQRHSLILHHIRTHAAGVLGHASPDTISPHQPFKDQGFDSLTAIELRNHLNNSTGLRLPSTVTFDHPTPTALAAHLMTQVADAPAGQASPASSSPAAPAVTPAATVTDEPIAVVSMACRFPGGVRSPEDLWRLVDTGTDAIDEFPGNRGWDLQGLYDPDPSHPSTTYARTGGFLHDAADFDPAFFGISPREALAMDPQQRLLLLTAWETLERAGIDPTTLHGSATGVFAGLIYTDYAARLPFFPPAVQGYLGTGTTASVATGRVSFTFGFHGPAVTIDTACSSSLVAVHLAAQALRNGECDLALAGGVTVMSTPNTFIEFSRQRGLAPDGRCKSFAAGADGTAWGEGAGLILLERLSDAQRNGHQILAIVKGSAVNQDGASNGLTAPNGPSQERVIKQALANAGLTPADIDAVEAHGTGTTLGDPIEAQALQATYGTNRPPDHPLWLGSIKSNIGHTQAAAGVAGIIKMIEAMHNHRLPQSLHIDHPSPHVDWSSGSIALLAHPQPWPNATHP</sequence>
<feature type="non-terminal residue" evidence="14">
    <location>
        <position position="2647"/>
    </location>
</feature>
<dbReference type="Pfam" id="PF13602">
    <property type="entry name" value="ADH_zinc_N_2"/>
    <property type="match status" value="1"/>
</dbReference>
<dbReference type="CDD" id="cd05195">
    <property type="entry name" value="enoyl_red"/>
    <property type="match status" value="1"/>
</dbReference>
<dbReference type="CDD" id="cd00833">
    <property type="entry name" value="PKS"/>
    <property type="match status" value="2"/>
</dbReference>
<dbReference type="Gene3D" id="3.90.180.10">
    <property type="entry name" value="Medium-chain alcohol dehydrogenases, catalytic domain"/>
    <property type="match status" value="1"/>
</dbReference>
<dbReference type="Pfam" id="PF08990">
    <property type="entry name" value="Docking"/>
    <property type="match status" value="1"/>
</dbReference>
<dbReference type="Pfam" id="PF16197">
    <property type="entry name" value="KAsynt_C_assoc"/>
    <property type="match status" value="1"/>
</dbReference>
<feature type="compositionally biased region" description="Low complexity" evidence="10">
    <location>
        <begin position="480"/>
        <end position="518"/>
    </location>
</feature>
<dbReference type="SUPFAM" id="SSF53901">
    <property type="entry name" value="Thiolase-like"/>
    <property type="match status" value="2"/>
</dbReference>
<dbReference type="Pfam" id="PF00550">
    <property type="entry name" value="PP-binding"/>
    <property type="match status" value="1"/>
</dbReference>
<reference evidence="15" key="1">
    <citation type="journal article" date="2019" name="Int. J. Syst. Evol. Microbiol.">
        <title>The Global Catalogue of Microorganisms (GCM) 10K type strain sequencing project: providing services to taxonomists for standard genome sequencing and annotation.</title>
        <authorList>
            <consortium name="The Broad Institute Genomics Platform"/>
            <consortium name="The Broad Institute Genome Sequencing Center for Infectious Disease"/>
            <person name="Wu L."/>
            <person name="Ma J."/>
        </authorList>
    </citation>
    <scope>NUCLEOTIDE SEQUENCE [LARGE SCALE GENOMIC DNA]</scope>
    <source>
        <strain evidence="15">JCM 30346</strain>
    </source>
</reference>
<evidence type="ECO:0000256" key="2">
    <source>
        <dbReference type="ARBA" id="ARBA00004792"/>
    </source>
</evidence>
<keyword evidence="15" id="KW-1185">Reference proteome</keyword>
<feature type="domain" description="Ketosynthase family 3 (KS3)" evidence="12">
    <location>
        <begin position="2242"/>
        <end position="2647"/>
    </location>
</feature>
<dbReference type="InterPro" id="IPR009081">
    <property type="entry name" value="PP-bd_ACP"/>
</dbReference>
<evidence type="ECO:0000256" key="5">
    <source>
        <dbReference type="ARBA" id="ARBA00022679"/>
    </source>
</evidence>
<dbReference type="Pfam" id="PF00698">
    <property type="entry name" value="Acyl_transf_1"/>
    <property type="match status" value="1"/>
</dbReference>
<dbReference type="Pfam" id="PF08240">
    <property type="entry name" value="ADH_N"/>
    <property type="match status" value="1"/>
</dbReference>
<dbReference type="InterPro" id="IPR050091">
    <property type="entry name" value="PKS_NRPS_Biosynth_Enz"/>
</dbReference>
<evidence type="ECO:0000313" key="14">
    <source>
        <dbReference type="EMBL" id="MFC6087150.1"/>
    </source>
</evidence>
<dbReference type="InterPro" id="IPR016035">
    <property type="entry name" value="Acyl_Trfase/lysoPLipase"/>
</dbReference>
<evidence type="ECO:0000256" key="8">
    <source>
        <dbReference type="ARBA" id="ARBA00023315"/>
    </source>
</evidence>
<dbReference type="SUPFAM" id="SSF50129">
    <property type="entry name" value="GroES-like"/>
    <property type="match status" value="1"/>
</dbReference>
<keyword evidence="8" id="KW-0012">Acyltransferase</keyword>
<dbReference type="Proteomes" id="UP001596137">
    <property type="component" value="Unassembled WGS sequence"/>
</dbReference>
<dbReference type="InterPro" id="IPR049552">
    <property type="entry name" value="PKS_DH_N"/>
</dbReference>
<dbReference type="Gene3D" id="3.40.50.11460">
    <property type="match status" value="1"/>
</dbReference>
<dbReference type="Pfam" id="PF14765">
    <property type="entry name" value="PS-DH"/>
    <property type="match status" value="1"/>
</dbReference>
<feature type="compositionally biased region" description="Low complexity" evidence="10">
    <location>
        <begin position="2108"/>
        <end position="2119"/>
    </location>
</feature>
<dbReference type="PROSITE" id="PS52004">
    <property type="entry name" value="KS3_2"/>
    <property type="match status" value="2"/>
</dbReference>
<dbReference type="CDD" id="cd08956">
    <property type="entry name" value="KR_3_FAS_SDR_x"/>
    <property type="match status" value="1"/>
</dbReference>
<feature type="region of interest" description="N-terminal hotdog fold" evidence="9">
    <location>
        <begin position="1037"/>
        <end position="1159"/>
    </location>
</feature>
<evidence type="ECO:0000256" key="3">
    <source>
        <dbReference type="ARBA" id="ARBA00022450"/>
    </source>
</evidence>
<protein>
    <submittedName>
        <fullName evidence="14">SDR family NAD(P)-dependent oxidoreductase</fullName>
    </submittedName>
</protein>
<dbReference type="SUPFAM" id="SSF51735">
    <property type="entry name" value="NAD(P)-binding Rossmann-fold domains"/>
    <property type="match status" value="3"/>
</dbReference>
<dbReference type="InterPro" id="IPR020806">
    <property type="entry name" value="PKS_PP-bd"/>
</dbReference>
<comment type="pathway">
    <text evidence="2">Antibiotic biosynthesis.</text>
</comment>
<comment type="cofactor">
    <cofactor evidence="1">
        <name>pantetheine 4'-phosphate</name>
        <dbReference type="ChEBI" id="CHEBI:47942"/>
    </cofactor>
</comment>
<feature type="compositionally biased region" description="Basic and acidic residues" evidence="10">
    <location>
        <begin position="986"/>
        <end position="999"/>
    </location>
</feature>
<dbReference type="Pfam" id="PF22621">
    <property type="entry name" value="CurL-like_PKS_C"/>
    <property type="match status" value="1"/>
</dbReference>
<keyword evidence="5" id="KW-0808">Transferase</keyword>
<dbReference type="SUPFAM" id="SSF52151">
    <property type="entry name" value="FabD/lysophospholipase-like"/>
    <property type="match status" value="1"/>
</dbReference>
<dbReference type="SMART" id="SM00827">
    <property type="entry name" value="PKS_AT"/>
    <property type="match status" value="1"/>
</dbReference>
<evidence type="ECO:0000256" key="4">
    <source>
        <dbReference type="ARBA" id="ARBA00022553"/>
    </source>
</evidence>
<comment type="caution">
    <text evidence="14">The sequence shown here is derived from an EMBL/GenBank/DDBJ whole genome shotgun (WGS) entry which is preliminary data.</text>
</comment>
<dbReference type="InterPro" id="IPR016036">
    <property type="entry name" value="Malonyl_transacylase_ACP-bd"/>
</dbReference>
<keyword evidence="3" id="KW-0596">Phosphopantetheine</keyword>
<name>A0ABW1NVH6_9ACTN</name>
<dbReference type="PROSITE" id="PS52019">
    <property type="entry name" value="PKS_MFAS_DH"/>
    <property type="match status" value="1"/>
</dbReference>
<dbReference type="InterPro" id="IPR036299">
    <property type="entry name" value="Polyketide_synth_docking_sf"/>
</dbReference>
<proteinExistence type="predicted"/>
<organism evidence="14 15">
    <name type="scientific">Sphaerisporangium aureirubrum</name>
    <dbReference type="NCBI Taxonomy" id="1544736"/>
    <lineage>
        <taxon>Bacteria</taxon>
        <taxon>Bacillati</taxon>
        <taxon>Actinomycetota</taxon>
        <taxon>Actinomycetes</taxon>
        <taxon>Streptosporangiales</taxon>
        <taxon>Streptosporangiaceae</taxon>
        <taxon>Sphaerisporangium</taxon>
    </lineage>
</organism>
<dbReference type="InterPro" id="IPR014030">
    <property type="entry name" value="Ketoacyl_synth_N"/>
</dbReference>
<dbReference type="Gene3D" id="3.40.47.10">
    <property type="match status" value="2"/>
</dbReference>
<dbReference type="SUPFAM" id="SSF101173">
    <property type="entry name" value="Docking domain B of the erythromycin polyketide synthase (DEBS)"/>
    <property type="match status" value="1"/>
</dbReference>
<dbReference type="PANTHER" id="PTHR43775">
    <property type="entry name" value="FATTY ACID SYNTHASE"/>
    <property type="match status" value="1"/>
</dbReference>
<evidence type="ECO:0000256" key="6">
    <source>
        <dbReference type="ARBA" id="ARBA00023194"/>
    </source>
</evidence>
<evidence type="ECO:0000313" key="15">
    <source>
        <dbReference type="Proteomes" id="UP001596137"/>
    </source>
</evidence>
<dbReference type="InterPro" id="IPR049900">
    <property type="entry name" value="PKS_mFAS_DH"/>
</dbReference>
<dbReference type="InterPro" id="IPR032821">
    <property type="entry name" value="PKS_assoc"/>
</dbReference>
<dbReference type="PROSITE" id="PS00606">
    <property type="entry name" value="KS3_1"/>
    <property type="match status" value="2"/>
</dbReference>
<keyword evidence="7" id="KW-0511">Multifunctional enzyme</keyword>
<feature type="active site" description="Proton donor; for dehydratase activity" evidence="9">
    <location>
        <position position="1236"/>
    </location>
</feature>
<dbReference type="InterPro" id="IPR057326">
    <property type="entry name" value="KR_dom"/>
</dbReference>
<dbReference type="SUPFAM" id="SSF55048">
    <property type="entry name" value="Probable ACP-binding domain of malonyl-CoA ACP transacylase"/>
    <property type="match status" value="1"/>
</dbReference>
<feature type="domain" description="Ketosynthase family 3 (KS3)" evidence="12">
    <location>
        <begin position="34"/>
        <end position="460"/>
    </location>
</feature>
<dbReference type="InterPro" id="IPR014031">
    <property type="entry name" value="Ketoacyl_synth_C"/>
</dbReference>
<dbReference type="Pfam" id="PF00109">
    <property type="entry name" value="ketoacyl-synt"/>
    <property type="match status" value="2"/>
</dbReference>
<dbReference type="InterPro" id="IPR018201">
    <property type="entry name" value="Ketoacyl_synth_AS"/>
</dbReference>
<dbReference type="InterPro" id="IPR020843">
    <property type="entry name" value="ER"/>
</dbReference>
<accession>A0ABW1NVH6</accession>
<evidence type="ECO:0000256" key="1">
    <source>
        <dbReference type="ARBA" id="ARBA00001957"/>
    </source>
</evidence>
<feature type="active site" description="Proton acceptor; for dehydratase activity" evidence="9">
    <location>
        <position position="1069"/>
    </location>
</feature>
<dbReference type="InterPro" id="IPR036291">
    <property type="entry name" value="NAD(P)-bd_dom_sf"/>
</dbReference>
<dbReference type="InterPro" id="IPR015083">
    <property type="entry name" value="NorB/c/GfsB-D-like_docking"/>
</dbReference>